<keyword evidence="4" id="KW-1185">Reference proteome</keyword>
<reference evidence="3 4" key="1">
    <citation type="journal article" date="2014" name="Genome Announc.">
        <title>The Genome Sequence of Bifidobacterium moukalabense DSM 27321 Highlights the Close Phylogenetic Relatedness with the Bifidobacterium dentium Taxon.</title>
        <authorList>
            <person name="Lugli G.A."/>
            <person name="Duranti S."/>
            <person name="Milani C."/>
            <person name="Turroni F."/>
            <person name="Viappiani A."/>
            <person name="Mangifesta M."/>
            <person name="van Sinderen D."/>
            <person name="Ventura M."/>
        </authorList>
    </citation>
    <scope>NUCLEOTIDE SEQUENCE [LARGE SCALE GENOMIC DNA]</scope>
    <source>
        <strain evidence="3 4">DSM 27321</strain>
    </source>
</reference>
<feature type="region of interest" description="Disordered" evidence="2">
    <location>
        <begin position="166"/>
        <end position="187"/>
    </location>
</feature>
<evidence type="ECO:0000256" key="2">
    <source>
        <dbReference type="SAM" id="MobiDB-lite"/>
    </source>
</evidence>
<dbReference type="STRING" id="1435051.BMOU_0233"/>
<dbReference type="OrthoDB" id="10009297at2"/>
<sequence>MHLIHRKRHLIMQRLRLIEGGDPQGGGSEPSAGQTTGGEGDDAKNAKDDQSKEFSHALAARVEQERQKIEAKYADYADLKAKADKYDQGESDNQSKLEEANKALEEARTKIEELERRTEALKAKEARTVLIAEIAKDTGLDTDLIARLQGDGDELKANAKALADTIAPNHGLPTPPPAGHAGRTGTLSPLQLISQAYAAAQ</sequence>
<organism evidence="3 4">
    <name type="scientific">Bifidobacterium moukalabense DSM 27321</name>
    <dbReference type="NCBI Taxonomy" id="1435051"/>
    <lineage>
        <taxon>Bacteria</taxon>
        <taxon>Bacillati</taxon>
        <taxon>Actinomycetota</taxon>
        <taxon>Actinomycetes</taxon>
        <taxon>Bifidobacteriales</taxon>
        <taxon>Bifidobacteriaceae</taxon>
        <taxon>Bifidobacterium</taxon>
    </lineage>
</organism>
<dbReference type="AlphaFoldDB" id="W4NB22"/>
<evidence type="ECO:0000313" key="3">
    <source>
        <dbReference type="EMBL" id="ETY72219.1"/>
    </source>
</evidence>
<dbReference type="PATRIC" id="fig|1435051.3.peg.229"/>
<keyword evidence="1" id="KW-0175">Coiled coil</keyword>
<evidence type="ECO:0000256" key="1">
    <source>
        <dbReference type="SAM" id="Coils"/>
    </source>
</evidence>
<dbReference type="EMBL" id="AZMV01000001">
    <property type="protein sequence ID" value="ETY72219.1"/>
    <property type="molecule type" value="Genomic_DNA"/>
</dbReference>
<accession>W4NB22</accession>
<dbReference type="eggNOG" id="ENOG5031YK1">
    <property type="taxonomic scope" value="Bacteria"/>
</dbReference>
<comment type="caution">
    <text evidence="3">The sequence shown here is derived from an EMBL/GenBank/DDBJ whole genome shotgun (WGS) entry which is preliminary data.</text>
</comment>
<evidence type="ECO:0000313" key="4">
    <source>
        <dbReference type="Proteomes" id="UP000019155"/>
    </source>
</evidence>
<dbReference type="Proteomes" id="UP000019155">
    <property type="component" value="Unassembled WGS sequence"/>
</dbReference>
<name>W4NB22_9BIFI</name>
<dbReference type="RefSeq" id="WP_034873955.1">
    <property type="nucleotide sequence ID" value="NZ_AZMV01000001.1"/>
</dbReference>
<feature type="region of interest" description="Disordered" evidence="2">
    <location>
        <begin position="19"/>
        <end position="56"/>
    </location>
</feature>
<dbReference type="GeneID" id="97502553"/>
<feature type="coiled-coil region" evidence="1">
    <location>
        <begin position="59"/>
        <end position="124"/>
    </location>
</feature>
<feature type="compositionally biased region" description="Basic and acidic residues" evidence="2">
    <location>
        <begin position="41"/>
        <end position="55"/>
    </location>
</feature>
<gene>
    <name evidence="3" type="ORF">BMOU_0233</name>
</gene>
<protein>
    <submittedName>
        <fullName evidence="3">Uncharacterized protein</fullName>
    </submittedName>
</protein>
<proteinExistence type="predicted"/>